<protein>
    <submittedName>
        <fullName evidence="2">Uncharacterized protein</fullName>
    </submittedName>
</protein>
<dbReference type="EMBL" id="CABIKO010000147">
    <property type="protein sequence ID" value="VVA28673.1"/>
    <property type="molecule type" value="Genomic_DNA"/>
</dbReference>
<dbReference type="Gramene" id="VVA28673">
    <property type="protein sequence ID" value="VVA28673"/>
    <property type="gene ID" value="Prudul26B035771"/>
</dbReference>
<keyword evidence="1" id="KW-0472">Membrane</keyword>
<accession>A0A5E4FKP4</accession>
<dbReference type="PANTHER" id="PTHR38926">
    <property type="entry name" value="F-BOX DOMAIN CONTAINING PROTEIN, EXPRESSED"/>
    <property type="match status" value="1"/>
</dbReference>
<evidence type="ECO:0000313" key="2">
    <source>
        <dbReference type="EMBL" id="VVA28673.1"/>
    </source>
</evidence>
<evidence type="ECO:0000313" key="3">
    <source>
        <dbReference type="Proteomes" id="UP000327085"/>
    </source>
</evidence>
<gene>
    <name evidence="2" type="ORF">ALMOND_2B035771</name>
</gene>
<proteinExistence type="predicted"/>
<name>A0A5E4FKP4_PRUDU</name>
<reference evidence="3" key="1">
    <citation type="journal article" date="2020" name="Plant J.">
        <title>Transposons played a major role in the diversification between the closely related almond and peach genomes: results from the almond genome sequence.</title>
        <authorList>
            <person name="Alioto T."/>
            <person name="Alexiou K.G."/>
            <person name="Bardil A."/>
            <person name="Barteri F."/>
            <person name="Castanera R."/>
            <person name="Cruz F."/>
            <person name="Dhingra A."/>
            <person name="Duval H."/>
            <person name="Fernandez I Marti A."/>
            <person name="Frias L."/>
            <person name="Galan B."/>
            <person name="Garcia J.L."/>
            <person name="Howad W."/>
            <person name="Gomez-Garrido J."/>
            <person name="Gut M."/>
            <person name="Julca I."/>
            <person name="Morata J."/>
            <person name="Puigdomenech P."/>
            <person name="Ribeca P."/>
            <person name="Rubio Cabetas M.J."/>
            <person name="Vlasova A."/>
            <person name="Wirthensohn M."/>
            <person name="Garcia-Mas J."/>
            <person name="Gabaldon T."/>
            <person name="Casacuberta J.M."/>
            <person name="Arus P."/>
        </authorList>
    </citation>
    <scope>NUCLEOTIDE SEQUENCE [LARGE SCALE GENOMIC DNA]</scope>
    <source>
        <strain evidence="3">cv. Texas</strain>
    </source>
</reference>
<dbReference type="Proteomes" id="UP000327085">
    <property type="component" value="Chromosome 1"/>
</dbReference>
<dbReference type="OMA" id="WEELHID"/>
<feature type="transmembrane region" description="Helical" evidence="1">
    <location>
        <begin position="12"/>
        <end position="34"/>
    </location>
</feature>
<dbReference type="PANTHER" id="PTHR38926:SF5">
    <property type="entry name" value="F-BOX AND LEUCINE-RICH REPEAT PROTEIN 6"/>
    <property type="match status" value="1"/>
</dbReference>
<keyword evidence="1" id="KW-1133">Transmembrane helix</keyword>
<feature type="transmembrane region" description="Helical" evidence="1">
    <location>
        <begin position="40"/>
        <end position="61"/>
    </location>
</feature>
<evidence type="ECO:0000256" key="1">
    <source>
        <dbReference type="SAM" id="Phobius"/>
    </source>
</evidence>
<organism evidence="2 3">
    <name type="scientific">Prunus dulcis</name>
    <name type="common">Almond</name>
    <name type="synonym">Amygdalus dulcis</name>
    <dbReference type="NCBI Taxonomy" id="3755"/>
    <lineage>
        <taxon>Eukaryota</taxon>
        <taxon>Viridiplantae</taxon>
        <taxon>Streptophyta</taxon>
        <taxon>Embryophyta</taxon>
        <taxon>Tracheophyta</taxon>
        <taxon>Spermatophyta</taxon>
        <taxon>Magnoliopsida</taxon>
        <taxon>eudicotyledons</taxon>
        <taxon>Gunneridae</taxon>
        <taxon>Pentapetalae</taxon>
        <taxon>rosids</taxon>
        <taxon>fabids</taxon>
        <taxon>Rosales</taxon>
        <taxon>Rosaceae</taxon>
        <taxon>Amygdaloideae</taxon>
        <taxon>Amygdaleae</taxon>
        <taxon>Prunus</taxon>
    </lineage>
</organism>
<keyword evidence="1" id="KW-0812">Transmembrane</keyword>
<dbReference type="AlphaFoldDB" id="A0A5E4FKP4"/>
<dbReference type="InParanoid" id="A0A5E4FKP4"/>
<sequence length="120" mass="13815">MEDQRRWEELHIDCLVNIFGRVGLVLLLCDVPFVCKSWEFFSVTVFIMFVISCSNGVVTFLKLPGWCTEEALICPCLKSLSVAEELLYETRCIFPELICKWKNLEELSLGGSYNLVQELL</sequence>